<protein>
    <submittedName>
        <fullName evidence="4">AMIN domain-containing protein</fullName>
    </submittedName>
</protein>
<dbReference type="SUPFAM" id="SSF53187">
    <property type="entry name" value="Zn-dependent exopeptidases"/>
    <property type="match status" value="1"/>
</dbReference>
<dbReference type="Proteomes" id="UP000272464">
    <property type="component" value="Unassembled WGS sequence"/>
</dbReference>
<keyword evidence="1" id="KW-0378">Hydrolase</keyword>
<dbReference type="Gene3D" id="2.60.40.3500">
    <property type="match status" value="1"/>
</dbReference>
<dbReference type="InterPro" id="IPR002508">
    <property type="entry name" value="MurNAc-LAA_cat"/>
</dbReference>
<evidence type="ECO:0000259" key="3">
    <source>
        <dbReference type="SMART" id="SM00646"/>
    </source>
</evidence>
<proteinExistence type="predicted"/>
<keyword evidence="2" id="KW-0732">Signal</keyword>
<evidence type="ECO:0000313" key="5">
    <source>
        <dbReference type="Proteomes" id="UP000272464"/>
    </source>
</evidence>
<dbReference type="Pfam" id="PF07833">
    <property type="entry name" value="Cu_amine_oxidN1"/>
    <property type="match status" value="1"/>
</dbReference>
<dbReference type="Pfam" id="PF01520">
    <property type="entry name" value="Amidase_3"/>
    <property type="match status" value="1"/>
</dbReference>
<dbReference type="PANTHER" id="PTHR30404:SF0">
    <property type="entry name" value="N-ACETYLMURAMOYL-L-ALANINE AMIDASE AMIC"/>
    <property type="match status" value="1"/>
</dbReference>
<evidence type="ECO:0000256" key="2">
    <source>
        <dbReference type="SAM" id="SignalP"/>
    </source>
</evidence>
<evidence type="ECO:0000313" key="4">
    <source>
        <dbReference type="EMBL" id="RUT36027.1"/>
    </source>
</evidence>
<gene>
    <name evidence="4" type="ORF">EJP77_03245</name>
</gene>
<dbReference type="PANTHER" id="PTHR30404">
    <property type="entry name" value="N-ACETYLMURAMOYL-L-ALANINE AMIDASE"/>
    <property type="match status" value="1"/>
</dbReference>
<dbReference type="Gene3D" id="3.30.457.10">
    <property type="entry name" value="Copper amine oxidase-like, N-terminal domain"/>
    <property type="match status" value="1"/>
</dbReference>
<dbReference type="EMBL" id="RZNX01000001">
    <property type="protein sequence ID" value="RUT36027.1"/>
    <property type="molecule type" value="Genomic_DNA"/>
</dbReference>
<accession>A0A3S1JSY5</accession>
<feature type="chain" id="PRO_5018593817" evidence="2">
    <location>
        <begin position="24"/>
        <end position="455"/>
    </location>
</feature>
<dbReference type="AlphaFoldDB" id="A0A3S1JSY5"/>
<dbReference type="CDD" id="cd02696">
    <property type="entry name" value="MurNAc-LAA"/>
    <property type="match status" value="1"/>
</dbReference>
<dbReference type="InterPro" id="IPR012854">
    <property type="entry name" value="Cu_amine_oxidase-like_N"/>
</dbReference>
<dbReference type="RefSeq" id="WP_127197723.1">
    <property type="nucleotide sequence ID" value="NZ_RZNX01000001.1"/>
</dbReference>
<comment type="caution">
    <text evidence="4">The sequence shown here is derived from an EMBL/GenBank/DDBJ whole genome shotgun (WGS) entry which is preliminary data.</text>
</comment>
<dbReference type="SUPFAM" id="SSF55383">
    <property type="entry name" value="Copper amine oxidase, domain N"/>
    <property type="match status" value="1"/>
</dbReference>
<feature type="domain" description="MurNAc-LAA" evidence="3">
    <location>
        <begin position="342"/>
        <end position="449"/>
    </location>
</feature>
<evidence type="ECO:0000256" key="1">
    <source>
        <dbReference type="ARBA" id="ARBA00022801"/>
    </source>
</evidence>
<sequence length="455" mass="49211">MKKLGFFAVLFVFLLAFPGMGSAAEASTHIYLDGKELNLSSANQVQEVNGSVMIPIRVVMEELGFNVSWENKTGTVTIKNADTLIKLVVGKKTATVNGTTAIVPVAPYLKGDTSMIPLRFISEQMGMKVNWDHTTKSVQLITPRSDSGNTSQTDALISGISYSDNRLIIAASGKVTPNVFKMTGPDRIVIDVPHARFDNTFPAGVLDSNQMGSIQINGYPDVSQVRFSLYSTNPSTVRIVLDLNYAKNYELVNAGDGLIILDLNKGSSTPVTPPGTSGKKLVVLDAGHGGTDPGAISIKGRREKDFNLAVVLKVEALLKNNKNIDLVLTRSGDTYPTLSDRVKIAEKLKADIFISVHANAGAAAATGVETYYTRNSSLQLANVMHKYLVKASGLTDRKVRYASLHVTRETTMPAVLLECGYLSNTKDEALLYTETFQNKVAEGIVAGIKEYLKVQ</sequence>
<organism evidence="4 5">
    <name type="scientific">Paenibacillus zeisoli</name>
    <dbReference type="NCBI Taxonomy" id="2496267"/>
    <lineage>
        <taxon>Bacteria</taxon>
        <taxon>Bacillati</taxon>
        <taxon>Bacillota</taxon>
        <taxon>Bacilli</taxon>
        <taxon>Bacillales</taxon>
        <taxon>Paenibacillaceae</taxon>
        <taxon>Paenibacillus</taxon>
    </lineage>
</organism>
<dbReference type="GO" id="GO:0008745">
    <property type="term" value="F:N-acetylmuramoyl-L-alanine amidase activity"/>
    <property type="evidence" value="ECO:0007669"/>
    <property type="project" value="InterPro"/>
</dbReference>
<dbReference type="InterPro" id="IPR021731">
    <property type="entry name" value="AMIN_dom"/>
</dbReference>
<dbReference type="GO" id="GO:0009253">
    <property type="term" value="P:peptidoglycan catabolic process"/>
    <property type="evidence" value="ECO:0007669"/>
    <property type="project" value="InterPro"/>
</dbReference>
<reference evidence="4 5" key="1">
    <citation type="submission" date="2018-12" db="EMBL/GenBank/DDBJ databases">
        <authorList>
            <person name="Sun L."/>
            <person name="Chen Z."/>
        </authorList>
    </citation>
    <scope>NUCLEOTIDE SEQUENCE [LARGE SCALE GENOMIC DNA]</scope>
    <source>
        <strain evidence="4 5">3-5-3</strain>
    </source>
</reference>
<dbReference type="Gene3D" id="3.40.630.40">
    <property type="entry name" value="Zn-dependent exopeptidases"/>
    <property type="match status" value="1"/>
</dbReference>
<name>A0A3S1JSY5_9BACL</name>
<dbReference type="InterPro" id="IPR050695">
    <property type="entry name" value="N-acetylmuramoyl_amidase_3"/>
</dbReference>
<feature type="signal peptide" evidence="2">
    <location>
        <begin position="1"/>
        <end position="23"/>
    </location>
</feature>
<dbReference type="Pfam" id="PF11741">
    <property type="entry name" value="AMIN"/>
    <property type="match status" value="1"/>
</dbReference>
<dbReference type="InterPro" id="IPR036582">
    <property type="entry name" value="Mao_N_sf"/>
</dbReference>
<dbReference type="OrthoDB" id="9806267at2"/>
<dbReference type="GO" id="GO:0030288">
    <property type="term" value="C:outer membrane-bounded periplasmic space"/>
    <property type="evidence" value="ECO:0007669"/>
    <property type="project" value="TreeGrafter"/>
</dbReference>
<keyword evidence="5" id="KW-1185">Reference proteome</keyword>
<dbReference type="SMART" id="SM00646">
    <property type="entry name" value="Ami_3"/>
    <property type="match status" value="1"/>
</dbReference>